<dbReference type="Proteomes" id="UP000663722">
    <property type="component" value="Chromosome"/>
</dbReference>
<reference evidence="2" key="1">
    <citation type="journal article" date="2021" name="Microb. Physiol.">
        <title>Proteogenomic Insights into the Physiology of Marine, Sulfate-Reducing, Filamentous Desulfonema limicola and Desulfonema magnum.</title>
        <authorList>
            <person name="Schnaars V."/>
            <person name="Wohlbrand L."/>
            <person name="Scheve S."/>
            <person name="Hinrichs C."/>
            <person name="Reinhardt R."/>
            <person name="Rabus R."/>
        </authorList>
    </citation>
    <scope>NUCLEOTIDE SEQUENCE</scope>
    <source>
        <strain evidence="2">4be13</strain>
    </source>
</reference>
<accession>A0A975BGR7</accession>
<dbReference type="RefSeq" id="WP_207681105.1">
    <property type="nucleotide sequence ID" value="NZ_CP061800.1"/>
</dbReference>
<dbReference type="EMBL" id="CP061800">
    <property type="protein sequence ID" value="QTA84760.1"/>
    <property type="molecule type" value="Genomic_DNA"/>
</dbReference>
<evidence type="ECO:0000256" key="1">
    <source>
        <dbReference type="SAM" id="Coils"/>
    </source>
</evidence>
<proteinExistence type="predicted"/>
<sequence length="262" mass="30450">MSANLQKQVDGLEKRTDSLESVLGQFIASMNKMMIRQEADTKAFKEEMRVFREDTDRTLTRMEADTRAFKEKTDATLSRMEADTKNLKAEMKAFKKEMRADRKAFSKEMRALKKETDKKWGELANRLGTVAEDIAAPNIPGVAEEYFGDSNFESFAARLQRRKSSDRNVRREFDVIGVADRHFFICEVKSNPRPEDVRDFVSLLEEVPDYFPESRERRVVPIFSSLHIPENILRHLTRSGIYAMAMRDDTMDLLNFEKVAER</sequence>
<evidence type="ECO:0008006" key="4">
    <source>
        <dbReference type="Google" id="ProtNLM"/>
    </source>
</evidence>
<protein>
    <recommendedName>
        <fullName evidence="4">DUF3782 domain-containing protein</fullName>
    </recommendedName>
</protein>
<dbReference type="KEGG" id="dmm:dnm_007600"/>
<evidence type="ECO:0000313" key="2">
    <source>
        <dbReference type="EMBL" id="QTA84760.1"/>
    </source>
</evidence>
<dbReference type="AlphaFoldDB" id="A0A975BGR7"/>
<name>A0A975BGR7_9BACT</name>
<keyword evidence="3" id="KW-1185">Reference proteome</keyword>
<dbReference type="SUPFAM" id="SSF52980">
    <property type="entry name" value="Restriction endonuclease-like"/>
    <property type="match status" value="1"/>
</dbReference>
<dbReference type="PANTHER" id="PTHR38753:SF1">
    <property type="entry name" value="SLR1441 PROTEIN"/>
    <property type="match status" value="1"/>
</dbReference>
<dbReference type="InterPro" id="IPR011335">
    <property type="entry name" value="Restrct_endonuc-II-like"/>
</dbReference>
<dbReference type="PANTHER" id="PTHR38753">
    <property type="entry name" value="SLR1441 PROTEIN"/>
    <property type="match status" value="1"/>
</dbReference>
<evidence type="ECO:0000313" key="3">
    <source>
        <dbReference type="Proteomes" id="UP000663722"/>
    </source>
</evidence>
<organism evidence="2 3">
    <name type="scientific">Desulfonema magnum</name>
    <dbReference type="NCBI Taxonomy" id="45655"/>
    <lineage>
        <taxon>Bacteria</taxon>
        <taxon>Pseudomonadati</taxon>
        <taxon>Thermodesulfobacteriota</taxon>
        <taxon>Desulfobacteria</taxon>
        <taxon>Desulfobacterales</taxon>
        <taxon>Desulfococcaceae</taxon>
        <taxon>Desulfonema</taxon>
    </lineage>
</organism>
<keyword evidence="1" id="KW-0175">Coiled coil</keyword>
<feature type="coiled-coil region" evidence="1">
    <location>
        <begin position="70"/>
        <end position="115"/>
    </location>
</feature>
<gene>
    <name evidence="2" type="ORF">dnm_007600</name>
</gene>
<dbReference type="Gene3D" id="1.20.58.130">
    <property type="match status" value="1"/>
</dbReference>